<protein>
    <submittedName>
        <fullName evidence="2">Uncharacterized protein</fullName>
    </submittedName>
</protein>
<evidence type="ECO:0000256" key="1">
    <source>
        <dbReference type="SAM" id="MobiDB-lite"/>
    </source>
</evidence>
<keyword evidence="3" id="KW-1185">Reference proteome</keyword>
<feature type="compositionally biased region" description="Basic and acidic residues" evidence="1">
    <location>
        <begin position="7"/>
        <end position="16"/>
    </location>
</feature>
<reference evidence="2 3" key="1">
    <citation type="journal article" date="2018" name="Front. Plant Sci.">
        <title>Red Clover (Trifolium pratense) and Zigzag Clover (T. medium) - A Picture of Genomic Similarities and Differences.</title>
        <authorList>
            <person name="Dluhosova J."/>
            <person name="Istvanek J."/>
            <person name="Nedelnik J."/>
            <person name="Repkova J."/>
        </authorList>
    </citation>
    <scope>NUCLEOTIDE SEQUENCE [LARGE SCALE GENOMIC DNA]</scope>
    <source>
        <strain evidence="3">cv. 10/8</strain>
        <tissue evidence="2">Leaf</tissue>
    </source>
</reference>
<feature type="region of interest" description="Disordered" evidence="1">
    <location>
        <begin position="1"/>
        <end position="21"/>
    </location>
</feature>
<dbReference type="Proteomes" id="UP000265520">
    <property type="component" value="Unassembled WGS sequence"/>
</dbReference>
<name>A0A392SF07_9FABA</name>
<accession>A0A392SF07</accession>
<dbReference type="EMBL" id="LXQA010358167">
    <property type="protein sequence ID" value="MCI46485.1"/>
    <property type="molecule type" value="Genomic_DNA"/>
</dbReference>
<evidence type="ECO:0000313" key="3">
    <source>
        <dbReference type="Proteomes" id="UP000265520"/>
    </source>
</evidence>
<sequence>MAPKKPTASDKKRKAEASSSQISVYDTTKFIGPEQAQRFKDLEKRNVWPEKIFDINDTRIFS</sequence>
<organism evidence="2 3">
    <name type="scientific">Trifolium medium</name>
    <dbReference type="NCBI Taxonomy" id="97028"/>
    <lineage>
        <taxon>Eukaryota</taxon>
        <taxon>Viridiplantae</taxon>
        <taxon>Streptophyta</taxon>
        <taxon>Embryophyta</taxon>
        <taxon>Tracheophyta</taxon>
        <taxon>Spermatophyta</taxon>
        <taxon>Magnoliopsida</taxon>
        <taxon>eudicotyledons</taxon>
        <taxon>Gunneridae</taxon>
        <taxon>Pentapetalae</taxon>
        <taxon>rosids</taxon>
        <taxon>fabids</taxon>
        <taxon>Fabales</taxon>
        <taxon>Fabaceae</taxon>
        <taxon>Papilionoideae</taxon>
        <taxon>50 kb inversion clade</taxon>
        <taxon>NPAAA clade</taxon>
        <taxon>Hologalegina</taxon>
        <taxon>IRL clade</taxon>
        <taxon>Trifolieae</taxon>
        <taxon>Trifolium</taxon>
    </lineage>
</organism>
<feature type="non-terminal residue" evidence="2">
    <location>
        <position position="62"/>
    </location>
</feature>
<comment type="caution">
    <text evidence="2">The sequence shown here is derived from an EMBL/GenBank/DDBJ whole genome shotgun (WGS) entry which is preliminary data.</text>
</comment>
<proteinExistence type="predicted"/>
<evidence type="ECO:0000313" key="2">
    <source>
        <dbReference type="EMBL" id="MCI46485.1"/>
    </source>
</evidence>
<dbReference type="AlphaFoldDB" id="A0A392SF07"/>